<organism evidence="2 3">
    <name type="scientific">Cephalotus follicularis</name>
    <name type="common">Albany pitcher plant</name>
    <dbReference type="NCBI Taxonomy" id="3775"/>
    <lineage>
        <taxon>Eukaryota</taxon>
        <taxon>Viridiplantae</taxon>
        <taxon>Streptophyta</taxon>
        <taxon>Embryophyta</taxon>
        <taxon>Tracheophyta</taxon>
        <taxon>Spermatophyta</taxon>
        <taxon>Magnoliopsida</taxon>
        <taxon>eudicotyledons</taxon>
        <taxon>Gunneridae</taxon>
        <taxon>Pentapetalae</taxon>
        <taxon>rosids</taxon>
        <taxon>fabids</taxon>
        <taxon>Oxalidales</taxon>
        <taxon>Cephalotaceae</taxon>
        <taxon>Cephalotus</taxon>
    </lineage>
</organism>
<dbReference type="PANTHER" id="PTHR37371">
    <property type="entry name" value="OS08G0180400 PROTEIN"/>
    <property type="match status" value="1"/>
</dbReference>
<gene>
    <name evidence="2" type="ORF">CFOL_v3_29919</name>
</gene>
<comment type="caution">
    <text evidence="2">The sequence shown here is derived from an EMBL/GenBank/DDBJ whole genome shotgun (WGS) entry which is preliminary data.</text>
</comment>
<feature type="compositionally biased region" description="Polar residues" evidence="1">
    <location>
        <begin position="9"/>
        <end position="21"/>
    </location>
</feature>
<dbReference type="PANTHER" id="PTHR37371:SF1">
    <property type="entry name" value="KINESIN-LIKE PROTEIN"/>
    <property type="match status" value="1"/>
</dbReference>
<proteinExistence type="predicted"/>
<feature type="non-terminal residue" evidence="2">
    <location>
        <position position="147"/>
    </location>
</feature>
<keyword evidence="3" id="KW-1185">Reference proteome</keyword>
<dbReference type="AlphaFoldDB" id="A0A1Q3D1Y2"/>
<sequence>MRVNRKPSKSPSPMASLSPKSTILNKSRSYYAKSNKKPIAKATAVCNSPPSHKTLTSISDLRDLASSHDDIKRNIIDLSHSEILKDLEASHSRLRKRFKIQTQACQQVMDETEKDYKKMSEQICESLEGMKASYAELMAGAQATASR</sequence>
<dbReference type="Proteomes" id="UP000187406">
    <property type="component" value="Unassembled WGS sequence"/>
</dbReference>
<reference evidence="3" key="1">
    <citation type="submission" date="2016-04" db="EMBL/GenBank/DDBJ databases">
        <title>Cephalotus genome sequencing.</title>
        <authorList>
            <person name="Fukushima K."/>
            <person name="Hasebe M."/>
            <person name="Fang X."/>
        </authorList>
    </citation>
    <scope>NUCLEOTIDE SEQUENCE [LARGE SCALE GENOMIC DNA]</scope>
    <source>
        <strain evidence="3">cv. St1</strain>
    </source>
</reference>
<evidence type="ECO:0000313" key="2">
    <source>
        <dbReference type="EMBL" id="GAV86489.1"/>
    </source>
</evidence>
<dbReference type="EMBL" id="BDDD01003923">
    <property type="protein sequence ID" value="GAV86489.1"/>
    <property type="molecule type" value="Genomic_DNA"/>
</dbReference>
<evidence type="ECO:0000256" key="1">
    <source>
        <dbReference type="SAM" id="MobiDB-lite"/>
    </source>
</evidence>
<accession>A0A1Q3D1Y2</accession>
<evidence type="ECO:0000313" key="3">
    <source>
        <dbReference type="Proteomes" id="UP000187406"/>
    </source>
</evidence>
<name>A0A1Q3D1Y2_CEPFO</name>
<dbReference type="OrthoDB" id="1933837at2759"/>
<dbReference type="STRING" id="3775.A0A1Q3D1Y2"/>
<dbReference type="InParanoid" id="A0A1Q3D1Y2"/>
<feature type="region of interest" description="Disordered" evidence="1">
    <location>
        <begin position="1"/>
        <end position="21"/>
    </location>
</feature>
<protein>
    <submittedName>
        <fullName evidence="2">Uncharacterized protein</fullName>
    </submittedName>
</protein>